<evidence type="ECO:0000259" key="7">
    <source>
        <dbReference type="Pfam" id="PF01266"/>
    </source>
</evidence>
<keyword evidence="9" id="KW-1185">Reference proteome</keyword>
<dbReference type="AlphaFoldDB" id="A0A084BBS2"/>
<evidence type="ECO:0000313" key="8">
    <source>
        <dbReference type="EMBL" id="KEY75001.1"/>
    </source>
</evidence>
<evidence type="ECO:0000256" key="6">
    <source>
        <dbReference type="SAM" id="MobiDB-lite"/>
    </source>
</evidence>
<dbReference type="EMBL" id="KL647405">
    <property type="protein sequence ID" value="KEY75001.1"/>
    <property type="molecule type" value="Genomic_DNA"/>
</dbReference>
<reference evidence="8 9" key="1">
    <citation type="journal article" date="2014" name="BMC Genomics">
        <title>Comparative genome sequencing reveals chemotype-specific gene clusters in the toxigenic black mold Stachybotrys.</title>
        <authorList>
            <person name="Semeiks J."/>
            <person name="Borek D."/>
            <person name="Otwinowski Z."/>
            <person name="Grishin N.V."/>
        </authorList>
    </citation>
    <scope>NUCLEOTIDE SEQUENCE [LARGE SCALE GENOMIC DNA]</scope>
    <source>
        <strain evidence="9">CBS 109288 / IBT 7711</strain>
    </source>
</reference>
<keyword evidence="4" id="KW-0274">FAD</keyword>
<dbReference type="Pfam" id="PF01266">
    <property type="entry name" value="DAO"/>
    <property type="match status" value="1"/>
</dbReference>
<dbReference type="Gene3D" id="3.50.50.60">
    <property type="entry name" value="FAD/NAD(P)-binding domain"/>
    <property type="match status" value="1"/>
</dbReference>
<evidence type="ECO:0000256" key="4">
    <source>
        <dbReference type="ARBA" id="ARBA00022827"/>
    </source>
</evidence>
<dbReference type="PANTHER" id="PTHR10961">
    <property type="entry name" value="PEROXISOMAL SARCOSINE OXIDASE"/>
    <property type="match status" value="1"/>
</dbReference>
<dbReference type="HOGENOM" id="CLU_007884_0_0_1"/>
<organism evidence="8 9">
    <name type="scientific">Stachybotrys chartarum (strain CBS 109288 / IBT 7711)</name>
    <name type="common">Toxic black mold</name>
    <name type="synonym">Stilbospora chartarum</name>
    <dbReference type="NCBI Taxonomy" id="1280523"/>
    <lineage>
        <taxon>Eukaryota</taxon>
        <taxon>Fungi</taxon>
        <taxon>Dikarya</taxon>
        <taxon>Ascomycota</taxon>
        <taxon>Pezizomycotina</taxon>
        <taxon>Sordariomycetes</taxon>
        <taxon>Hypocreomycetidae</taxon>
        <taxon>Hypocreales</taxon>
        <taxon>Stachybotryaceae</taxon>
        <taxon>Stachybotrys</taxon>
    </lineage>
</organism>
<dbReference type="GO" id="GO:0050660">
    <property type="term" value="F:flavin adenine dinucleotide binding"/>
    <property type="evidence" value="ECO:0007669"/>
    <property type="project" value="InterPro"/>
</dbReference>
<dbReference type="OrthoDB" id="2219495at2759"/>
<evidence type="ECO:0000256" key="5">
    <source>
        <dbReference type="ARBA" id="ARBA00023002"/>
    </source>
</evidence>
<dbReference type="InterPro" id="IPR045170">
    <property type="entry name" value="MTOX"/>
</dbReference>
<dbReference type="SUPFAM" id="SSF54373">
    <property type="entry name" value="FAD-linked reductases, C-terminal domain"/>
    <property type="match status" value="1"/>
</dbReference>
<dbReference type="Proteomes" id="UP000028045">
    <property type="component" value="Unassembled WGS sequence"/>
</dbReference>
<dbReference type="InterPro" id="IPR006076">
    <property type="entry name" value="FAD-dep_OxRdtase"/>
</dbReference>
<comment type="similarity">
    <text evidence="2">Belongs to the MSOX/MTOX family.</text>
</comment>
<protein>
    <recommendedName>
        <fullName evidence="7">FAD dependent oxidoreductase domain-containing protein</fullName>
    </recommendedName>
</protein>
<evidence type="ECO:0000313" key="9">
    <source>
        <dbReference type="Proteomes" id="UP000028045"/>
    </source>
</evidence>
<dbReference type="Gene3D" id="3.30.9.10">
    <property type="entry name" value="D-Amino Acid Oxidase, subunit A, domain 2"/>
    <property type="match status" value="1"/>
</dbReference>
<accession>A0A084BBS2</accession>
<evidence type="ECO:0000256" key="2">
    <source>
        <dbReference type="ARBA" id="ARBA00010989"/>
    </source>
</evidence>
<gene>
    <name evidence="8" type="ORF">S7711_01343</name>
</gene>
<keyword evidence="5" id="KW-0560">Oxidoreductase</keyword>
<dbReference type="SUPFAM" id="SSF51905">
    <property type="entry name" value="FAD/NAD(P)-binding domain"/>
    <property type="match status" value="1"/>
</dbReference>
<dbReference type="GO" id="GO:0008115">
    <property type="term" value="F:sarcosine oxidase activity"/>
    <property type="evidence" value="ECO:0007669"/>
    <property type="project" value="TreeGrafter"/>
</dbReference>
<name>A0A084BBS2_STACB</name>
<sequence>MAEHTPRKDQAIVVVGSGIFGLSTALHLARRGYSDVTVFDRQPCDEFGFSYLKGADAASADMNKIVRSAYGPQTEYQMLSQEAIAVWHEWNQELAAGAAVPPGLTKEDRVFVPNGNISLSNASELPSWETACIEGMERAGYPDTQLATTDRRHRQVATSKGWDFAMDPFQRERRGKPNIGVLDSTGGMAVADKACRFALHKAKSLGVKFVYGPEAGHFDSFCYEGSKVVGIKTRDNKTHPAAMTIVACGGWTPVLLPELDGLAEATAGSVALLKIPRESALWTRLSPENFPTYTWNMRDGAEGGIYGFPRDENGWFKVGYRGTKYTNPVVQGDGRERSTPATRWSPAHKDGREPVGSELTDFPKQAHKVISAFLDEYLPELAAEGIKVDMTRICWYTDTFDNHFVIDRVPRRQGLMVATGGSGHAFKYLPNIGNWVVDVMEGVGLDRPAVRKWRWRARGGEKVVNSLMEGSGSVRALGNVAVLKESDVGKGAQSKL</sequence>
<feature type="region of interest" description="Disordered" evidence="6">
    <location>
        <begin position="327"/>
        <end position="359"/>
    </location>
</feature>
<comment type="cofactor">
    <cofactor evidence="1">
        <name>FAD</name>
        <dbReference type="ChEBI" id="CHEBI:57692"/>
    </cofactor>
</comment>
<proteinExistence type="inferred from homology"/>
<evidence type="ECO:0000256" key="3">
    <source>
        <dbReference type="ARBA" id="ARBA00022630"/>
    </source>
</evidence>
<keyword evidence="3" id="KW-0285">Flavoprotein</keyword>
<feature type="domain" description="FAD dependent oxidoreductase" evidence="7">
    <location>
        <begin position="12"/>
        <end position="438"/>
    </location>
</feature>
<dbReference type="PANTHER" id="PTHR10961:SF15">
    <property type="entry name" value="FAD DEPENDENT OXIDOREDUCTASE DOMAIN-CONTAINING PROTEIN"/>
    <property type="match status" value="1"/>
</dbReference>
<evidence type="ECO:0000256" key="1">
    <source>
        <dbReference type="ARBA" id="ARBA00001974"/>
    </source>
</evidence>
<dbReference type="InterPro" id="IPR036188">
    <property type="entry name" value="FAD/NAD-bd_sf"/>
</dbReference>